<protein>
    <submittedName>
        <fullName evidence="2">Uncharacterized protein</fullName>
    </submittedName>
</protein>
<reference evidence="2 3" key="1">
    <citation type="submission" date="2017-07" db="EMBL/GenBank/DDBJ databases">
        <title>Fictibacillus sp. nov. GDSW-R2A3 Genome sequencing and assembly.</title>
        <authorList>
            <person name="Mayilraj S."/>
        </authorList>
    </citation>
    <scope>NUCLEOTIDE SEQUENCE [LARGE SCALE GENOMIC DNA]</scope>
    <source>
        <strain evidence="2 3">GDSW-R2A3</strain>
    </source>
</reference>
<comment type="caution">
    <text evidence="2">The sequence shown here is derived from an EMBL/GenBank/DDBJ whole genome shotgun (WGS) entry which is preliminary data.</text>
</comment>
<proteinExistence type="predicted"/>
<accession>A0A235F9L6</accession>
<dbReference type="AlphaFoldDB" id="A0A235F9L6"/>
<feature type="transmembrane region" description="Helical" evidence="1">
    <location>
        <begin position="7"/>
        <end position="27"/>
    </location>
</feature>
<dbReference type="Proteomes" id="UP000215059">
    <property type="component" value="Unassembled WGS sequence"/>
</dbReference>
<evidence type="ECO:0000313" key="3">
    <source>
        <dbReference type="Proteomes" id="UP000215059"/>
    </source>
</evidence>
<dbReference type="EMBL" id="NOII01000002">
    <property type="protein sequence ID" value="OYD57859.1"/>
    <property type="molecule type" value="Genomic_DNA"/>
</dbReference>
<gene>
    <name evidence="2" type="ORF">CGZ90_08125</name>
</gene>
<evidence type="ECO:0000256" key="1">
    <source>
        <dbReference type="SAM" id="Phobius"/>
    </source>
</evidence>
<dbReference type="RefSeq" id="WP_094251892.1">
    <property type="nucleotide sequence ID" value="NZ_JBHLXL010000001.1"/>
</dbReference>
<keyword evidence="3" id="KW-1185">Reference proteome</keyword>
<sequence length="94" mass="10422">MVNLFQKVGIIIIASGILAGLYIGTSLEVVTPGLTAGYENNDPHPLRLIYAFFCMITSLFFGCTLIAVTEILHRLEPKDVKKSRTLQEQQHTTT</sequence>
<keyword evidence="1" id="KW-0812">Transmembrane</keyword>
<evidence type="ECO:0000313" key="2">
    <source>
        <dbReference type="EMBL" id="OYD57859.1"/>
    </source>
</evidence>
<keyword evidence="1" id="KW-0472">Membrane</keyword>
<name>A0A235F9L6_9BACL</name>
<organism evidence="2 3">
    <name type="scientific">Fictibacillus aquaticus</name>
    <dbReference type="NCBI Taxonomy" id="2021314"/>
    <lineage>
        <taxon>Bacteria</taxon>
        <taxon>Bacillati</taxon>
        <taxon>Bacillota</taxon>
        <taxon>Bacilli</taxon>
        <taxon>Bacillales</taxon>
        <taxon>Fictibacillaceae</taxon>
        <taxon>Fictibacillus</taxon>
    </lineage>
</organism>
<keyword evidence="1" id="KW-1133">Transmembrane helix</keyword>
<dbReference type="OrthoDB" id="2454510at2"/>
<feature type="transmembrane region" description="Helical" evidence="1">
    <location>
        <begin position="47"/>
        <end position="72"/>
    </location>
</feature>